<dbReference type="InterPro" id="IPR002347">
    <property type="entry name" value="SDR_fam"/>
</dbReference>
<dbReference type="Proteomes" id="UP001138540">
    <property type="component" value="Unassembled WGS sequence"/>
</dbReference>
<comment type="similarity">
    <text evidence="1">Belongs to the short-chain dehydrogenases/reductases (SDR) family.</text>
</comment>
<evidence type="ECO:0000256" key="4">
    <source>
        <dbReference type="ARBA" id="ARBA00023027"/>
    </source>
</evidence>
<dbReference type="CDD" id="cd05233">
    <property type="entry name" value="SDR_c"/>
    <property type="match status" value="1"/>
</dbReference>
<keyword evidence="7" id="KW-1185">Reference proteome</keyword>
<evidence type="ECO:0000256" key="5">
    <source>
        <dbReference type="SAM" id="MobiDB-lite"/>
    </source>
</evidence>
<comment type="caution">
    <text evidence="6">The sequence shown here is derived from an EMBL/GenBank/DDBJ whole genome shotgun (WGS) entry which is preliminary data.</text>
</comment>
<evidence type="ECO:0000256" key="3">
    <source>
        <dbReference type="ARBA" id="ARBA00023002"/>
    </source>
</evidence>
<feature type="compositionally biased region" description="Low complexity" evidence="5">
    <location>
        <begin position="8"/>
        <end position="21"/>
    </location>
</feature>
<dbReference type="InterPro" id="IPR036291">
    <property type="entry name" value="NAD(P)-bd_dom_sf"/>
</dbReference>
<evidence type="ECO:0000313" key="6">
    <source>
        <dbReference type="EMBL" id="MBB5986875.1"/>
    </source>
</evidence>
<dbReference type="Gene3D" id="3.40.50.720">
    <property type="entry name" value="NAD(P)-binding Rossmann-like Domain"/>
    <property type="match status" value="1"/>
</dbReference>
<feature type="region of interest" description="Disordered" evidence="5">
    <location>
        <begin position="1"/>
        <end position="26"/>
    </location>
</feature>
<accession>A0ABR6NHW5</accession>
<sequence>MADPQDPAARGADTAASGAADAHTRQPGLAGRKVAVTGGTTGIGRAIAVLLASEGARVFVCGRDSAHLADALARIREVGDGDGLALDLAERENVARFFSAAEAYLGGLDIAVINAAVPADALMDEDEDDLAYRIAVDFSAYLHSAQAAIGRMGAGSDIVLIGSMSAVSQSPGGSVYVAAKTGIEGFAHALRGEVADRDIKVGLIEPGLTGADFQYPDLPPEEQRALIRRDEMLRAEDIAVATHFMLTQPRRCAVSLMRVESRLRR</sequence>
<reference evidence="6 7" key="1">
    <citation type="submission" date="2020-08" db="EMBL/GenBank/DDBJ databases">
        <title>Exploring microbial biodiversity for novel pathways involved in the catabolism of aromatic compounds derived from lignin.</title>
        <authorList>
            <person name="Elkins J."/>
        </authorList>
    </citation>
    <scope>NUCLEOTIDE SEQUENCE [LARGE SCALE GENOMIC DNA]</scope>
    <source>
        <strain evidence="6 7">B1D3A</strain>
    </source>
</reference>
<keyword evidence="2" id="KW-0058">Aromatic hydrocarbons catabolism</keyword>
<dbReference type="RefSeq" id="WP_184154897.1">
    <property type="nucleotide sequence ID" value="NZ_JACHKA010000001.1"/>
</dbReference>
<dbReference type="PRINTS" id="PR00081">
    <property type="entry name" value="GDHRDH"/>
</dbReference>
<dbReference type="PANTHER" id="PTHR43943">
    <property type="entry name" value="DEHYDROGENASE/REDUCTASE (SDR FAMILY) MEMBER 4"/>
    <property type="match status" value="1"/>
</dbReference>
<evidence type="ECO:0000256" key="2">
    <source>
        <dbReference type="ARBA" id="ARBA00022797"/>
    </source>
</evidence>
<name>A0ABR6NHW5_9SPHN</name>
<dbReference type="EMBL" id="JACHKA010000001">
    <property type="protein sequence ID" value="MBB5986875.1"/>
    <property type="molecule type" value="Genomic_DNA"/>
</dbReference>
<dbReference type="SUPFAM" id="SSF51735">
    <property type="entry name" value="NAD(P)-binding Rossmann-fold domains"/>
    <property type="match status" value="1"/>
</dbReference>
<evidence type="ECO:0000313" key="7">
    <source>
        <dbReference type="Proteomes" id="UP001138540"/>
    </source>
</evidence>
<keyword evidence="4" id="KW-0520">NAD</keyword>
<dbReference type="PROSITE" id="PS00061">
    <property type="entry name" value="ADH_SHORT"/>
    <property type="match status" value="1"/>
</dbReference>
<proteinExistence type="inferred from homology"/>
<protein>
    <submittedName>
        <fullName evidence="6">NADP-dependent 3-hydroxy acid dehydrogenase YdfG</fullName>
    </submittedName>
</protein>
<gene>
    <name evidence="6" type="ORF">HNP60_002849</name>
</gene>
<dbReference type="InterPro" id="IPR020904">
    <property type="entry name" value="Sc_DH/Rdtase_CS"/>
</dbReference>
<dbReference type="PANTHER" id="PTHR43943:SF17">
    <property type="entry name" value="3-PHENYLPROPIONATE-DIHYDRODIOL_CINNAMIC ACID-DIHYDRODIOL DEHYDROGENASE"/>
    <property type="match status" value="1"/>
</dbReference>
<dbReference type="Pfam" id="PF00106">
    <property type="entry name" value="adh_short"/>
    <property type="match status" value="1"/>
</dbReference>
<keyword evidence="3" id="KW-0560">Oxidoreductase</keyword>
<evidence type="ECO:0000256" key="1">
    <source>
        <dbReference type="ARBA" id="ARBA00006484"/>
    </source>
</evidence>
<organism evidence="6 7">
    <name type="scientific">Sphingobium lignivorans</name>
    <dbReference type="NCBI Taxonomy" id="2735886"/>
    <lineage>
        <taxon>Bacteria</taxon>
        <taxon>Pseudomonadati</taxon>
        <taxon>Pseudomonadota</taxon>
        <taxon>Alphaproteobacteria</taxon>
        <taxon>Sphingomonadales</taxon>
        <taxon>Sphingomonadaceae</taxon>
        <taxon>Sphingobium</taxon>
    </lineage>
</organism>